<dbReference type="InterPro" id="IPR011009">
    <property type="entry name" value="Kinase-like_dom_sf"/>
</dbReference>
<dbReference type="RefSeq" id="WP_175501266.1">
    <property type="nucleotide sequence ID" value="NZ_FOJU01000004.1"/>
</dbReference>
<dbReference type="STRING" id="871651.SAMN05421688_2498"/>
<gene>
    <name evidence="2" type="ORF">SAMN05421688_2498</name>
</gene>
<name>A0A1I0XU79_9RHOB</name>
<dbReference type="Pfam" id="PF01636">
    <property type="entry name" value="APH"/>
    <property type="match status" value="1"/>
</dbReference>
<protein>
    <recommendedName>
        <fullName evidence="1">Aminoglycoside phosphotransferase domain-containing protein</fullName>
    </recommendedName>
</protein>
<feature type="domain" description="Aminoglycoside phosphotransferase" evidence="1">
    <location>
        <begin position="23"/>
        <end position="225"/>
    </location>
</feature>
<organism evidence="2 3">
    <name type="scientific">Poseidonocella pacifica</name>
    <dbReference type="NCBI Taxonomy" id="871651"/>
    <lineage>
        <taxon>Bacteria</taxon>
        <taxon>Pseudomonadati</taxon>
        <taxon>Pseudomonadota</taxon>
        <taxon>Alphaproteobacteria</taxon>
        <taxon>Rhodobacterales</taxon>
        <taxon>Roseobacteraceae</taxon>
        <taxon>Poseidonocella</taxon>
    </lineage>
</organism>
<dbReference type="EMBL" id="FOJU01000004">
    <property type="protein sequence ID" value="SFB04551.1"/>
    <property type="molecule type" value="Genomic_DNA"/>
</dbReference>
<dbReference type="AlphaFoldDB" id="A0A1I0XU79"/>
<evidence type="ECO:0000313" key="3">
    <source>
        <dbReference type="Proteomes" id="UP000198796"/>
    </source>
</evidence>
<dbReference type="SUPFAM" id="SSF56112">
    <property type="entry name" value="Protein kinase-like (PK-like)"/>
    <property type="match status" value="1"/>
</dbReference>
<dbReference type="Gene3D" id="3.30.200.20">
    <property type="entry name" value="Phosphorylase Kinase, domain 1"/>
    <property type="match status" value="1"/>
</dbReference>
<keyword evidence="3" id="KW-1185">Reference proteome</keyword>
<sequence>MHSELRDFLARAGWENAEPEAMQGDASTKEFMRLSDGLRRAVFMKDTPDVTGRFVNVAALLNGLGVSAPAIFSQDIEQGYLLMQDLGDDVFAARLAHDPSQERDLYTLATDVLLRLGEGPAPDLPLYTPQVMAAQAVEVLPHFAPDVDAAALRSELVAAAGALPDCDPVLMLRDYHAENLILLPRKQGVERAGLIDFQDAMCAHPAYDLVSLLQDARRDVSPQIVAECTSRFAACSGIPVAELDTAMALFGTGRALRILGIFARLAAQQGKTRYLDFVPRVRAHLAANLAHPALKGVRDLLESIVRP</sequence>
<accession>A0A1I0XU79</accession>
<dbReference type="Gene3D" id="3.90.1200.10">
    <property type="match status" value="1"/>
</dbReference>
<dbReference type="InterPro" id="IPR002575">
    <property type="entry name" value="Aminoglycoside_PTrfase"/>
</dbReference>
<proteinExistence type="predicted"/>
<dbReference type="Proteomes" id="UP000198796">
    <property type="component" value="Unassembled WGS sequence"/>
</dbReference>
<reference evidence="2 3" key="1">
    <citation type="submission" date="2016-10" db="EMBL/GenBank/DDBJ databases">
        <authorList>
            <person name="de Groot N.N."/>
        </authorList>
    </citation>
    <scope>NUCLEOTIDE SEQUENCE [LARGE SCALE GENOMIC DNA]</scope>
    <source>
        <strain evidence="2 3">DSM 29316</strain>
    </source>
</reference>
<evidence type="ECO:0000259" key="1">
    <source>
        <dbReference type="Pfam" id="PF01636"/>
    </source>
</evidence>
<evidence type="ECO:0000313" key="2">
    <source>
        <dbReference type="EMBL" id="SFB04551.1"/>
    </source>
</evidence>